<dbReference type="PANTHER" id="PTHR33508:SF1">
    <property type="entry name" value="UPF0056 MEMBRANE PROTEIN YHCE"/>
    <property type="match status" value="1"/>
</dbReference>
<dbReference type="GO" id="GO:0005886">
    <property type="term" value="C:plasma membrane"/>
    <property type="evidence" value="ECO:0007669"/>
    <property type="project" value="UniProtKB-SubCell"/>
</dbReference>
<keyword evidence="6 7" id="KW-0472">Membrane</keyword>
<protein>
    <recommendedName>
        <fullName evidence="7">UPF0056 membrane protein</fullName>
    </recommendedName>
</protein>
<reference evidence="8 9" key="1">
    <citation type="submission" date="2021-04" db="EMBL/GenBank/DDBJ databases">
        <title>Genome analysis of Polyangium sp.</title>
        <authorList>
            <person name="Li Y."/>
            <person name="Wang J."/>
        </authorList>
    </citation>
    <scope>NUCLEOTIDE SEQUENCE [LARGE SCALE GENOMIC DNA]</scope>
    <source>
        <strain evidence="8 9">SDU14</strain>
    </source>
</reference>
<dbReference type="Proteomes" id="UP001151081">
    <property type="component" value="Unassembled WGS sequence"/>
</dbReference>
<dbReference type="Pfam" id="PF01914">
    <property type="entry name" value="MarC"/>
    <property type="match status" value="1"/>
</dbReference>
<evidence type="ECO:0000313" key="8">
    <source>
        <dbReference type="EMBL" id="MDC3986493.1"/>
    </source>
</evidence>
<evidence type="ECO:0000256" key="7">
    <source>
        <dbReference type="RuleBase" id="RU362048"/>
    </source>
</evidence>
<feature type="transmembrane region" description="Helical" evidence="7">
    <location>
        <begin position="145"/>
        <end position="170"/>
    </location>
</feature>
<feature type="transmembrane region" description="Helical" evidence="7">
    <location>
        <begin position="115"/>
        <end position="139"/>
    </location>
</feature>
<sequence length="212" mass="22742">MTDLVTFFFVALSAVFFVVDPIGVVPIFLAITSNDPPEKIRQMARRACFTGYFLLMTFAIFGGVIFKIFGISLGAFRVAGGLLLMLTALDMLRAKRPGTRTSPEETEESARKEDVALVPLAMPLLAGPGSIASVMVLMSQGNTRSLLYAVPVLLAVTITFVAAYFILRAASLVQRVLGQSGVAILERVMGLILAAIAVQFVADGARDLLRTP</sequence>
<evidence type="ECO:0000256" key="5">
    <source>
        <dbReference type="ARBA" id="ARBA00022989"/>
    </source>
</evidence>
<dbReference type="NCBIfam" id="TIGR00427">
    <property type="entry name" value="NAAT family transporter"/>
    <property type="match status" value="1"/>
</dbReference>
<dbReference type="RefSeq" id="WP_272427043.1">
    <property type="nucleotide sequence ID" value="NZ_JAGTJJ010000039.1"/>
</dbReference>
<dbReference type="PANTHER" id="PTHR33508">
    <property type="entry name" value="UPF0056 MEMBRANE PROTEIN YHCE"/>
    <property type="match status" value="1"/>
</dbReference>
<keyword evidence="3" id="KW-1003">Cell membrane</keyword>
<evidence type="ECO:0000256" key="6">
    <source>
        <dbReference type="ARBA" id="ARBA00023136"/>
    </source>
</evidence>
<proteinExistence type="inferred from homology"/>
<comment type="subcellular location">
    <subcellularLocation>
        <location evidence="1 7">Cell membrane</location>
        <topology evidence="1 7">Multi-pass membrane protein</topology>
    </subcellularLocation>
</comment>
<keyword evidence="5 7" id="KW-1133">Transmembrane helix</keyword>
<feature type="transmembrane region" description="Helical" evidence="7">
    <location>
        <begin position="6"/>
        <end position="31"/>
    </location>
</feature>
<feature type="transmembrane region" description="Helical" evidence="7">
    <location>
        <begin position="182"/>
        <end position="202"/>
    </location>
</feature>
<accession>A0A9X3XD62</accession>
<dbReference type="EMBL" id="JAGTJJ010000039">
    <property type="protein sequence ID" value="MDC3986493.1"/>
    <property type="molecule type" value="Genomic_DNA"/>
</dbReference>
<evidence type="ECO:0000256" key="4">
    <source>
        <dbReference type="ARBA" id="ARBA00022692"/>
    </source>
</evidence>
<keyword evidence="9" id="KW-1185">Reference proteome</keyword>
<dbReference type="AlphaFoldDB" id="A0A9X3XD62"/>
<comment type="similarity">
    <text evidence="2 7">Belongs to the UPF0056 (MarC) family.</text>
</comment>
<comment type="caution">
    <text evidence="7">Lacks conserved residue(s) required for the propagation of feature annotation.</text>
</comment>
<evidence type="ECO:0000256" key="3">
    <source>
        <dbReference type="ARBA" id="ARBA00022475"/>
    </source>
</evidence>
<dbReference type="InterPro" id="IPR002771">
    <property type="entry name" value="Multi_antbiot-R_MarC"/>
</dbReference>
<evidence type="ECO:0000313" key="9">
    <source>
        <dbReference type="Proteomes" id="UP001151081"/>
    </source>
</evidence>
<name>A0A9X3XD62_9BACT</name>
<evidence type="ECO:0000256" key="1">
    <source>
        <dbReference type="ARBA" id="ARBA00004651"/>
    </source>
</evidence>
<comment type="caution">
    <text evidence="8">The sequence shown here is derived from an EMBL/GenBank/DDBJ whole genome shotgun (WGS) entry which is preliminary data.</text>
</comment>
<gene>
    <name evidence="8" type="ORF">KEG57_38820</name>
</gene>
<organism evidence="8 9">
    <name type="scientific">Polyangium jinanense</name>
    <dbReference type="NCBI Taxonomy" id="2829994"/>
    <lineage>
        <taxon>Bacteria</taxon>
        <taxon>Pseudomonadati</taxon>
        <taxon>Myxococcota</taxon>
        <taxon>Polyangia</taxon>
        <taxon>Polyangiales</taxon>
        <taxon>Polyangiaceae</taxon>
        <taxon>Polyangium</taxon>
    </lineage>
</organism>
<feature type="transmembrane region" description="Helical" evidence="7">
    <location>
        <begin position="52"/>
        <end position="69"/>
    </location>
</feature>
<keyword evidence="4 7" id="KW-0812">Transmembrane</keyword>
<evidence type="ECO:0000256" key="2">
    <source>
        <dbReference type="ARBA" id="ARBA00009784"/>
    </source>
</evidence>